<reference evidence="16" key="1">
    <citation type="submission" date="2025-08" db="UniProtKB">
        <authorList>
            <consortium name="RefSeq"/>
        </authorList>
    </citation>
    <scope>IDENTIFICATION</scope>
    <source>
        <tissue evidence="16">Brain</tissue>
    </source>
</reference>
<gene>
    <name evidence="16" type="primary">dusp11</name>
</gene>
<sequence>MSRHKKKNGVPDRWLDYKAVGKRLHGTRFIAFKVPLKQALNRHLPLSDVFGPWELLDALNKDHQELGLIIDLTFTTRYYQPQDLPESLLFVKIFTAGHEVPSDDTILSFKRAVRRFLRDNADNDKLIGVHCTHGLNRTGYLICRYLIDVDGMDPKQAVELFNSSRGHAIERENYLDDLQHGPKRSNEGMEESEQEPQRGSAVHRPLHTSLDSESRDERRPHFTDAFHHRSFPPRETNHRSLHRPPHDGLLPTPPLLPLSPFRPPLEPRFHPYRWASPHPDSQGRRPPRSEEGRSRYPPFEPEWGPAPYLQEDRRRGPLPPPLPHYSPNWTNQSSSCDGAEEEWARPTVRHQHRHRHRVKGYDY</sequence>
<evidence type="ECO:0000256" key="12">
    <source>
        <dbReference type="SAM" id="MobiDB-lite"/>
    </source>
</evidence>
<evidence type="ECO:0000259" key="14">
    <source>
        <dbReference type="PROSITE" id="PS50056"/>
    </source>
</evidence>
<dbReference type="PANTHER" id="PTHR10367">
    <property type="entry name" value="MRNA-CAPPING ENZYME"/>
    <property type="match status" value="1"/>
</dbReference>
<proteinExistence type="inferred from homology"/>
<evidence type="ECO:0000256" key="2">
    <source>
        <dbReference type="ARBA" id="ARBA00008601"/>
    </source>
</evidence>
<evidence type="ECO:0000256" key="4">
    <source>
        <dbReference type="ARBA" id="ARBA00022884"/>
    </source>
</evidence>
<dbReference type="PROSITE" id="PS50056">
    <property type="entry name" value="TYR_PHOSPHATASE_2"/>
    <property type="match status" value="1"/>
</dbReference>
<evidence type="ECO:0000256" key="11">
    <source>
        <dbReference type="ARBA" id="ARBA00080235"/>
    </source>
</evidence>
<keyword evidence="4" id="KW-0694">RNA-binding</keyword>
<dbReference type="InterPro" id="IPR000387">
    <property type="entry name" value="Tyr_Pase_dom"/>
</dbReference>
<dbReference type="GO" id="GO:0003723">
    <property type="term" value="F:RNA binding"/>
    <property type="evidence" value="ECO:0007669"/>
    <property type="project" value="UniProtKB-KW"/>
</dbReference>
<dbReference type="PANTHER" id="PTHR10367:SF9">
    <property type="entry name" value="DUAL-SPECIFICITY PHOSPHATASE 11 (RNA_RNP COMPLEX 1-INTERACTING)"/>
    <property type="match status" value="1"/>
</dbReference>
<comment type="subcellular location">
    <subcellularLocation>
        <location evidence="1">Nucleus</location>
    </subcellularLocation>
</comment>
<feature type="compositionally biased region" description="Basic and acidic residues" evidence="12">
    <location>
        <begin position="175"/>
        <end position="187"/>
    </location>
</feature>
<dbReference type="CTD" id="8446"/>
<feature type="compositionally biased region" description="Basic and acidic residues" evidence="12">
    <location>
        <begin position="281"/>
        <end position="294"/>
    </location>
</feature>
<feature type="compositionally biased region" description="Pro residues" evidence="12">
    <location>
        <begin position="251"/>
        <end position="266"/>
    </location>
</feature>
<feature type="compositionally biased region" description="Basic residues" evidence="12">
    <location>
        <begin position="347"/>
        <end position="363"/>
    </location>
</feature>
<name>A0AAJ7Q9L2_LATCA</name>
<feature type="compositionally biased region" description="Basic and acidic residues" evidence="12">
    <location>
        <begin position="210"/>
        <end position="227"/>
    </location>
</feature>
<dbReference type="SMART" id="SM00195">
    <property type="entry name" value="DSPc"/>
    <property type="match status" value="1"/>
</dbReference>
<dbReference type="CDD" id="cd17665">
    <property type="entry name" value="DSP_DUSP11"/>
    <property type="match status" value="1"/>
</dbReference>
<dbReference type="PROSITE" id="PS00383">
    <property type="entry name" value="TYR_PHOSPHATASE_1"/>
    <property type="match status" value="1"/>
</dbReference>
<dbReference type="GeneID" id="108895930"/>
<evidence type="ECO:0000256" key="8">
    <source>
        <dbReference type="ARBA" id="ARBA00065987"/>
    </source>
</evidence>
<evidence type="ECO:0000313" key="15">
    <source>
        <dbReference type="Proteomes" id="UP000694890"/>
    </source>
</evidence>
<dbReference type="GO" id="GO:0004721">
    <property type="term" value="F:phosphoprotein phosphatase activity"/>
    <property type="evidence" value="ECO:0007669"/>
    <property type="project" value="UniProtKB-KW"/>
</dbReference>
<evidence type="ECO:0000256" key="5">
    <source>
        <dbReference type="ARBA" id="ARBA00022912"/>
    </source>
</evidence>
<dbReference type="InterPro" id="IPR000340">
    <property type="entry name" value="Dual-sp_phosphatase_cat-dom"/>
</dbReference>
<dbReference type="SUPFAM" id="SSF52799">
    <property type="entry name" value="(Phosphotyrosine protein) phosphatases II"/>
    <property type="match status" value="1"/>
</dbReference>
<dbReference type="InterPro" id="IPR029021">
    <property type="entry name" value="Prot-tyrosine_phosphatase-like"/>
</dbReference>
<evidence type="ECO:0000256" key="6">
    <source>
        <dbReference type="ARBA" id="ARBA00023242"/>
    </source>
</evidence>
<dbReference type="InterPro" id="IPR020422">
    <property type="entry name" value="TYR_PHOSPHATASE_DUAL_dom"/>
</dbReference>
<comment type="subunit">
    <text evidence="8">Monomer. May interact with SFRS7 and SFRS9/SRP30C.</text>
</comment>
<dbReference type="InterPro" id="IPR003595">
    <property type="entry name" value="Tyr_Pase_cat"/>
</dbReference>
<evidence type="ECO:0000256" key="7">
    <source>
        <dbReference type="ARBA" id="ARBA00054725"/>
    </source>
</evidence>
<organism evidence="15 16">
    <name type="scientific">Lates calcarifer</name>
    <name type="common">Barramundi</name>
    <name type="synonym">Holocentrus calcarifer</name>
    <dbReference type="NCBI Taxonomy" id="8187"/>
    <lineage>
        <taxon>Eukaryota</taxon>
        <taxon>Metazoa</taxon>
        <taxon>Chordata</taxon>
        <taxon>Craniata</taxon>
        <taxon>Vertebrata</taxon>
        <taxon>Euteleostomi</taxon>
        <taxon>Actinopterygii</taxon>
        <taxon>Neopterygii</taxon>
        <taxon>Teleostei</taxon>
        <taxon>Neoteleostei</taxon>
        <taxon>Acanthomorphata</taxon>
        <taxon>Carangaria</taxon>
        <taxon>Carangaria incertae sedis</taxon>
        <taxon>Centropomidae</taxon>
        <taxon>Lates</taxon>
    </lineage>
</organism>
<dbReference type="PROSITE" id="PS50054">
    <property type="entry name" value="TYR_PHOSPHATASE_DUAL"/>
    <property type="match status" value="1"/>
</dbReference>
<feature type="domain" description="Tyrosine specific protein phosphatases" evidence="14">
    <location>
        <begin position="107"/>
        <end position="176"/>
    </location>
</feature>
<accession>A0AAJ7Q9L2</accession>
<dbReference type="Gene3D" id="3.90.190.10">
    <property type="entry name" value="Protein tyrosine phosphatase superfamily"/>
    <property type="match status" value="1"/>
</dbReference>
<feature type="domain" description="Tyrosine-protein phosphatase" evidence="13">
    <location>
        <begin position="34"/>
        <end position="187"/>
    </location>
</feature>
<comment type="function">
    <text evidence="7">Possesses RNA 5'-triphosphatase and diphosphatase activities, but displays a poor protein-tyrosine phosphatase activity. In addition, has phosphatase activity with ATP, ADP and O-methylfluorescein phosphate (in vitro). Binds to RNA. May participate in nuclear mRNA metabolism.</text>
</comment>
<keyword evidence="6" id="KW-0539">Nucleus</keyword>
<keyword evidence="5" id="KW-0904">Protein phosphatase</keyword>
<evidence type="ECO:0000256" key="9">
    <source>
        <dbReference type="ARBA" id="ARBA00068666"/>
    </source>
</evidence>
<dbReference type="AlphaFoldDB" id="A0AAJ7Q9L2"/>
<dbReference type="InterPro" id="IPR016130">
    <property type="entry name" value="Tyr_Pase_AS"/>
</dbReference>
<evidence type="ECO:0000256" key="1">
    <source>
        <dbReference type="ARBA" id="ARBA00004123"/>
    </source>
</evidence>
<feature type="region of interest" description="Disordered" evidence="12">
    <location>
        <begin position="175"/>
        <end position="363"/>
    </location>
</feature>
<dbReference type="GO" id="GO:0005634">
    <property type="term" value="C:nucleus"/>
    <property type="evidence" value="ECO:0007669"/>
    <property type="project" value="UniProtKB-SubCell"/>
</dbReference>
<evidence type="ECO:0000256" key="10">
    <source>
        <dbReference type="ARBA" id="ARBA00076572"/>
    </source>
</evidence>
<evidence type="ECO:0000256" key="3">
    <source>
        <dbReference type="ARBA" id="ARBA00022801"/>
    </source>
</evidence>
<evidence type="ECO:0000259" key="13">
    <source>
        <dbReference type="PROSITE" id="PS50054"/>
    </source>
</evidence>
<dbReference type="Pfam" id="PF00782">
    <property type="entry name" value="DSPc"/>
    <property type="match status" value="1"/>
</dbReference>
<dbReference type="InterPro" id="IPR051029">
    <property type="entry name" value="mRNA_Capping_Enz/RNA_Phosphat"/>
</dbReference>
<protein>
    <recommendedName>
        <fullName evidence="9">RNA/RNP complex-1-interacting phosphatase</fullName>
    </recommendedName>
    <alternativeName>
        <fullName evidence="10">Dual specificity protein phosphatase 11</fullName>
    </alternativeName>
    <alternativeName>
        <fullName evidence="11">Phosphatase that interacts with RNA/RNP complex 1</fullName>
    </alternativeName>
</protein>
<dbReference type="Proteomes" id="UP000694890">
    <property type="component" value="Linkage group LG9"/>
</dbReference>
<dbReference type="RefSeq" id="XP_018550462.1">
    <property type="nucleotide sequence ID" value="XM_018694946.2"/>
</dbReference>
<feature type="compositionally biased region" description="Polar residues" evidence="12">
    <location>
        <begin position="327"/>
        <end position="336"/>
    </location>
</feature>
<dbReference type="SMART" id="SM00404">
    <property type="entry name" value="PTPc_motif"/>
    <property type="match status" value="1"/>
</dbReference>
<keyword evidence="3" id="KW-0378">Hydrolase</keyword>
<comment type="similarity">
    <text evidence="2">Belongs to the protein-tyrosine phosphatase family. Non-receptor class dual specificity subfamily.</text>
</comment>
<evidence type="ECO:0000313" key="16">
    <source>
        <dbReference type="RefSeq" id="XP_018550462.1"/>
    </source>
</evidence>
<dbReference type="GO" id="GO:0004651">
    <property type="term" value="F:polynucleotide 5'-phosphatase activity"/>
    <property type="evidence" value="ECO:0007669"/>
    <property type="project" value="TreeGrafter"/>
</dbReference>
<dbReference type="KEGG" id="lcf:108895930"/>
<dbReference type="FunFam" id="3.90.190.10:FF:000064">
    <property type="entry name" value="RNA/RNP complex-1-interacting phosphatase homolog"/>
    <property type="match status" value="1"/>
</dbReference>